<dbReference type="EMBL" id="FNQN01000015">
    <property type="protein sequence ID" value="SEA82496.1"/>
    <property type="molecule type" value="Genomic_DNA"/>
</dbReference>
<name>A0A1H4EC20_9BACT</name>
<accession>A0A1H4EC20</accession>
<organism evidence="1 2">
    <name type="scientific">Desulfuromusa kysingii</name>
    <dbReference type="NCBI Taxonomy" id="37625"/>
    <lineage>
        <taxon>Bacteria</taxon>
        <taxon>Pseudomonadati</taxon>
        <taxon>Thermodesulfobacteriota</taxon>
        <taxon>Desulfuromonadia</taxon>
        <taxon>Desulfuromonadales</taxon>
        <taxon>Geopsychrobacteraceae</taxon>
        <taxon>Desulfuromusa</taxon>
    </lineage>
</organism>
<dbReference type="AlphaFoldDB" id="A0A1H4EC20"/>
<proteinExistence type="predicted"/>
<reference evidence="1 2" key="1">
    <citation type="submission" date="2016-10" db="EMBL/GenBank/DDBJ databases">
        <authorList>
            <person name="de Groot N.N."/>
        </authorList>
    </citation>
    <scope>NUCLEOTIDE SEQUENCE [LARGE SCALE GENOMIC DNA]</scope>
    <source>
        <strain evidence="1 2">DSM 7343</strain>
    </source>
</reference>
<gene>
    <name evidence="1" type="ORF">SAMN05660420_03313</name>
</gene>
<evidence type="ECO:0000313" key="2">
    <source>
        <dbReference type="Proteomes" id="UP000199409"/>
    </source>
</evidence>
<dbReference type="Proteomes" id="UP000199409">
    <property type="component" value="Unassembled WGS sequence"/>
</dbReference>
<keyword evidence="2" id="KW-1185">Reference proteome</keyword>
<evidence type="ECO:0000313" key="1">
    <source>
        <dbReference type="EMBL" id="SEA82496.1"/>
    </source>
</evidence>
<protein>
    <submittedName>
        <fullName evidence="1">Uncharacterized protein</fullName>
    </submittedName>
</protein>
<sequence>MSLMINGALLVPDNSDYGPVMTTDDMTLLGKICRVFDLLKCKIYKILPIENLKDI</sequence>